<accession>A0A1I1RMM6</accession>
<dbReference type="STRING" id="1123010.SAMN02745724_04215"/>
<evidence type="ECO:0000259" key="7">
    <source>
        <dbReference type="PROSITE" id="PS50850"/>
    </source>
</evidence>
<feature type="transmembrane region" description="Helical" evidence="6">
    <location>
        <begin position="93"/>
        <end position="114"/>
    </location>
</feature>
<dbReference type="OrthoDB" id="9814303at2"/>
<dbReference type="InterPro" id="IPR020846">
    <property type="entry name" value="MFS_dom"/>
</dbReference>
<dbReference type="RefSeq" id="WP_091989370.1">
    <property type="nucleotide sequence ID" value="NZ_FOLO01000049.1"/>
</dbReference>
<evidence type="ECO:0000256" key="3">
    <source>
        <dbReference type="ARBA" id="ARBA00022692"/>
    </source>
</evidence>
<evidence type="ECO:0000313" key="8">
    <source>
        <dbReference type="EMBL" id="SFD32913.1"/>
    </source>
</evidence>
<dbReference type="SUPFAM" id="SSF103473">
    <property type="entry name" value="MFS general substrate transporter"/>
    <property type="match status" value="1"/>
</dbReference>
<name>A0A1I1RMM6_9GAMM</name>
<dbReference type="PANTHER" id="PTHR43124:SF3">
    <property type="entry name" value="CHLORAMPHENICOL EFFLUX PUMP RV0191"/>
    <property type="match status" value="1"/>
</dbReference>
<organism evidence="8 9">
    <name type="scientific">Pseudoalteromonas denitrificans DSM 6059</name>
    <dbReference type="NCBI Taxonomy" id="1123010"/>
    <lineage>
        <taxon>Bacteria</taxon>
        <taxon>Pseudomonadati</taxon>
        <taxon>Pseudomonadota</taxon>
        <taxon>Gammaproteobacteria</taxon>
        <taxon>Alteromonadales</taxon>
        <taxon>Pseudoalteromonadaceae</taxon>
        <taxon>Pseudoalteromonas</taxon>
    </lineage>
</organism>
<evidence type="ECO:0000256" key="2">
    <source>
        <dbReference type="ARBA" id="ARBA00022475"/>
    </source>
</evidence>
<dbReference type="InterPro" id="IPR050189">
    <property type="entry name" value="MFS_Efflux_Transporters"/>
</dbReference>
<comment type="subcellular location">
    <subcellularLocation>
        <location evidence="1">Cell membrane</location>
        <topology evidence="1">Multi-pass membrane protein</topology>
    </subcellularLocation>
</comment>
<feature type="transmembrane region" description="Helical" evidence="6">
    <location>
        <begin position="198"/>
        <end position="220"/>
    </location>
</feature>
<dbReference type="GO" id="GO:0005886">
    <property type="term" value="C:plasma membrane"/>
    <property type="evidence" value="ECO:0007669"/>
    <property type="project" value="UniProtKB-SubCell"/>
</dbReference>
<keyword evidence="3 6" id="KW-0812">Transmembrane</keyword>
<feature type="transmembrane region" description="Helical" evidence="6">
    <location>
        <begin position="325"/>
        <end position="347"/>
    </location>
</feature>
<keyword evidence="9" id="KW-1185">Reference proteome</keyword>
<evidence type="ECO:0000256" key="1">
    <source>
        <dbReference type="ARBA" id="ARBA00004651"/>
    </source>
</evidence>
<protein>
    <submittedName>
        <fullName evidence="8">Predicted arabinose efflux permease, MFS family</fullName>
    </submittedName>
</protein>
<evidence type="ECO:0000313" key="9">
    <source>
        <dbReference type="Proteomes" id="UP000198862"/>
    </source>
</evidence>
<feature type="domain" description="Major facilitator superfamily (MFS) profile" evidence="7">
    <location>
        <begin position="1"/>
        <end position="384"/>
    </location>
</feature>
<keyword evidence="5 6" id="KW-0472">Membrane</keyword>
<dbReference type="EMBL" id="FOLO01000049">
    <property type="protein sequence ID" value="SFD32913.1"/>
    <property type="molecule type" value="Genomic_DNA"/>
</dbReference>
<feature type="transmembrane region" description="Helical" evidence="6">
    <location>
        <begin position="156"/>
        <end position="177"/>
    </location>
</feature>
<evidence type="ECO:0000256" key="5">
    <source>
        <dbReference type="ARBA" id="ARBA00023136"/>
    </source>
</evidence>
<feature type="transmembrane region" description="Helical" evidence="6">
    <location>
        <begin position="270"/>
        <end position="290"/>
    </location>
</feature>
<feature type="transmembrane region" description="Helical" evidence="6">
    <location>
        <begin position="240"/>
        <end position="258"/>
    </location>
</feature>
<proteinExistence type="predicted"/>
<dbReference type="Pfam" id="PF07690">
    <property type="entry name" value="MFS_1"/>
    <property type="match status" value="1"/>
</dbReference>
<keyword evidence="4 6" id="KW-1133">Transmembrane helix</keyword>
<dbReference type="Gene3D" id="1.20.1720.10">
    <property type="entry name" value="Multidrug resistance protein D"/>
    <property type="match status" value="1"/>
</dbReference>
<keyword evidence="2" id="KW-1003">Cell membrane</keyword>
<dbReference type="PANTHER" id="PTHR43124">
    <property type="entry name" value="PURINE EFFLUX PUMP PBUE"/>
    <property type="match status" value="1"/>
</dbReference>
<feature type="transmembrane region" description="Helical" evidence="6">
    <location>
        <begin position="296"/>
        <end position="318"/>
    </location>
</feature>
<evidence type="ECO:0000256" key="6">
    <source>
        <dbReference type="SAM" id="Phobius"/>
    </source>
</evidence>
<feature type="transmembrane region" description="Helical" evidence="6">
    <location>
        <begin position="353"/>
        <end position="376"/>
    </location>
</feature>
<dbReference type="AlphaFoldDB" id="A0A1I1RMM6"/>
<dbReference type="InterPro" id="IPR036259">
    <property type="entry name" value="MFS_trans_sf"/>
</dbReference>
<dbReference type="GO" id="GO:0022857">
    <property type="term" value="F:transmembrane transporter activity"/>
    <property type="evidence" value="ECO:0007669"/>
    <property type="project" value="InterPro"/>
</dbReference>
<dbReference type="Proteomes" id="UP000198862">
    <property type="component" value="Unassembled WGS sequence"/>
</dbReference>
<feature type="transmembrane region" description="Helical" evidence="6">
    <location>
        <begin position="126"/>
        <end position="144"/>
    </location>
</feature>
<dbReference type="PROSITE" id="PS50850">
    <property type="entry name" value="MFS"/>
    <property type="match status" value="1"/>
</dbReference>
<reference evidence="8 9" key="1">
    <citation type="submission" date="2016-10" db="EMBL/GenBank/DDBJ databases">
        <authorList>
            <person name="de Groot N.N."/>
        </authorList>
    </citation>
    <scope>NUCLEOTIDE SEQUENCE [LARGE SCALE GENOMIC DNA]</scope>
    <source>
        <strain evidence="8 9">DSM 6059</strain>
    </source>
</reference>
<sequence>MPLFLAILFLSCSQFASQIFLPAMPDIAIALDISKSQLQQVMMYYFISLGFSQLIVGPLCDSFGNRKVFLVGQISFILGTCIAGLAINENIFALGRVLQGFGAAAPLLISRILLGSELEGSALKSATASLSIAASLVAVVAPWFGGLITTHYDWQILFFVLTVYFITTWFIGYVFLAKHETGVVEFKLKNTLRNYMQLLIQQKFISIAMFKWIPTFLYLTSQIYFPFELQEKFNLSAAEYGKAMMIPTAGLVLGTLLAKILQKYISYNKILLVFWPLILASGIVLYAMPFSLFSALLSYSLLMVAFGTYYPCCIHLIVTSFKKYAGAASALVGAVELLCFSILAIFINKFFITSYLSLALIYIAFSFVLLLCWLLMKFSLKKTNNNKVKYVYRNT</sequence>
<feature type="transmembrane region" description="Helical" evidence="6">
    <location>
        <begin position="68"/>
        <end position="87"/>
    </location>
</feature>
<dbReference type="InterPro" id="IPR011701">
    <property type="entry name" value="MFS"/>
</dbReference>
<feature type="transmembrane region" description="Helical" evidence="6">
    <location>
        <begin position="40"/>
        <end position="56"/>
    </location>
</feature>
<gene>
    <name evidence="8" type="ORF">SAMN02745724_04215</name>
</gene>
<evidence type="ECO:0000256" key="4">
    <source>
        <dbReference type="ARBA" id="ARBA00022989"/>
    </source>
</evidence>